<evidence type="ECO:0000256" key="4">
    <source>
        <dbReference type="ARBA" id="ARBA00022475"/>
    </source>
</evidence>
<dbReference type="EMBL" id="HBER01000933">
    <property type="protein sequence ID" value="CAD8523013.1"/>
    <property type="molecule type" value="Transcribed_RNA"/>
</dbReference>
<dbReference type="GO" id="GO:0005886">
    <property type="term" value="C:plasma membrane"/>
    <property type="evidence" value="ECO:0007669"/>
    <property type="project" value="UniProtKB-SubCell"/>
</dbReference>
<evidence type="ECO:0000256" key="1">
    <source>
        <dbReference type="ARBA" id="ARBA00004651"/>
    </source>
</evidence>
<evidence type="ECO:0000256" key="7">
    <source>
        <dbReference type="ARBA" id="ARBA00023065"/>
    </source>
</evidence>
<reference evidence="14" key="1">
    <citation type="submission" date="2021-01" db="EMBL/GenBank/DDBJ databases">
        <authorList>
            <person name="Corre E."/>
            <person name="Pelletier E."/>
            <person name="Niang G."/>
            <person name="Scheremetjew M."/>
            <person name="Finn R."/>
            <person name="Kale V."/>
            <person name="Holt S."/>
            <person name="Cochrane G."/>
            <person name="Meng A."/>
            <person name="Brown T."/>
            <person name="Cohen L."/>
        </authorList>
    </citation>
    <scope>NUCLEOTIDE SEQUENCE</scope>
    <source>
        <strain evidence="14">RCC1130</strain>
    </source>
</reference>
<evidence type="ECO:0000256" key="12">
    <source>
        <dbReference type="ARBA" id="ARBA00023303"/>
    </source>
</evidence>
<keyword evidence="10" id="KW-0325">Glycoprotein</keyword>
<dbReference type="PANTHER" id="PTHR12424:SF8">
    <property type="entry name" value="PROTEIN TWEETY"/>
    <property type="match status" value="1"/>
</dbReference>
<comment type="subcellular location">
    <subcellularLocation>
        <location evidence="1">Cell membrane</location>
        <topology evidence="1">Multi-pass membrane protein</topology>
    </subcellularLocation>
</comment>
<proteinExistence type="inferred from homology"/>
<accession>A0A7S0NN82</accession>
<evidence type="ECO:0000256" key="9">
    <source>
        <dbReference type="ARBA" id="ARBA00023173"/>
    </source>
</evidence>
<evidence type="ECO:0000313" key="14">
    <source>
        <dbReference type="EMBL" id="CAD8523013.1"/>
    </source>
</evidence>
<evidence type="ECO:0000256" key="2">
    <source>
        <dbReference type="ARBA" id="ARBA00009849"/>
    </source>
</evidence>
<dbReference type="GO" id="GO:0034707">
    <property type="term" value="C:chloride channel complex"/>
    <property type="evidence" value="ECO:0007669"/>
    <property type="project" value="UniProtKB-KW"/>
</dbReference>
<evidence type="ECO:0000256" key="11">
    <source>
        <dbReference type="ARBA" id="ARBA00023214"/>
    </source>
</evidence>
<evidence type="ECO:0000256" key="10">
    <source>
        <dbReference type="ARBA" id="ARBA00023180"/>
    </source>
</evidence>
<keyword evidence="8 13" id="KW-0472">Membrane</keyword>
<dbReference type="GO" id="GO:0072320">
    <property type="term" value="F:volume-sensitive chloride channel activity"/>
    <property type="evidence" value="ECO:0007669"/>
    <property type="project" value="TreeGrafter"/>
</dbReference>
<dbReference type="GO" id="GO:0005229">
    <property type="term" value="F:intracellularly calcium-gated chloride channel activity"/>
    <property type="evidence" value="ECO:0007669"/>
    <property type="project" value="TreeGrafter"/>
</dbReference>
<evidence type="ECO:0000256" key="13">
    <source>
        <dbReference type="SAM" id="Phobius"/>
    </source>
</evidence>
<dbReference type="PANTHER" id="PTHR12424">
    <property type="entry name" value="TWEETY-RELATED"/>
    <property type="match status" value="1"/>
</dbReference>
<keyword evidence="4" id="KW-1003">Cell membrane</keyword>
<keyword evidence="7" id="KW-0406">Ion transport</keyword>
<sequence length="542" mass="58177">MSNGTGGSKRFSDEGIPLLLQEAVSAPRWAEDMHNIIRVVGNNDISSIQSKGDARANYLVGVLFWPLLLSVLLLLWTFLLCCPCCRRGLAQSQRYKLYLTIFIGSFVLSIIGLVFMILGAAKLQGGLNDAVDQLEHLSDAVLTIADLAGTFARLSSTILSTFARLGDGCLGTFLDLPARPGDLRLPRFAPAERAAEAAARVFQSAQTEATSLESTAYELQESAADVATFVDDISDLFRSYFDAIVPIFGIMVGTYILVAIIVVFNAVAHKSQRYKIPRCCVGLVDYVVFPLLGVLDVLFVVVAASTFVAGIFAGDLCYPNPTVNILNILNVDGIQRLAIQRALRYWGACICCPDVVERVQANDPISSAVQEALNRIDQLRMGYSQFLDSVEDASCAVLQPPSSVCPNPEGRCCLGQKCIESLRLGQPGDNVTNDSAQTRVVLDKLQRLVGCDTIPEIYAGVLDAGVCNGIQPGLAQIGVGCVIGVGCLLVALSFRSVFNDKKEACCSCCSAVCCSCYRKNGKIKFSGNELNVTSVTSATSTP</sequence>
<name>A0A7S0NN82_9EUKA</name>
<gene>
    <name evidence="14" type="ORF">CLEP1334_LOCUS517</name>
</gene>
<feature type="transmembrane region" description="Helical" evidence="13">
    <location>
        <begin position="63"/>
        <end position="85"/>
    </location>
</feature>
<organism evidence="14">
    <name type="scientific">Calcidiscus leptoporus</name>
    <dbReference type="NCBI Taxonomy" id="127549"/>
    <lineage>
        <taxon>Eukaryota</taxon>
        <taxon>Haptista</taxon>
        <taxon>Haptophyta</taxon>
        <taxon>Prymnesiophyceae</taxon>
        <taxon>Coccolithales</taxon>
        <taxon>Calcidiscaceae</taxon>
        <taxon>Calcidiscus</taxon>
    </lineage>
</organism>
<keyword evidence="3" id="KW-0813">Transport</keyword>
<protein>
    <submittedName>
        <fullName evidence="14">Uncharacterized protein</fullName>
    </submittedName>
</protein>
<feature type="transmembrane region" description="Helical" evidence="13">
    <location>
        <begin position="288"/>
        <end position="313"/>
    </location>
</feature>
<comment type="similarity">
    <text evidence="2">Belongs to the tweety family.</text>
</comment>
<keyword evidence="11" id="KW-0868">Chloride</keyword>
<evidence type="ECO:0000256" key="6">
    <source>
        <dbReference type="ARBA" id="ARBA00022989"/>
    </source>
</evidence>
<keyword evidence="5 13" id="KW-0812">Transmembrane</keyword>
<feature type="transmembrane region" description="Helical" evidence="13">
    <location>
        <begin position="97"/>
        <end position="121"/>
    </location>
</feature>
<dbReference type="AlphaFoldDB" id="A0A7S0NN82"/>
<keyword evidence="9" id="KW-0869">Chloride channel</keyword>
<evidence type="ECO:0000256" key="5">
    <source>
        <dbReference type="ARBA" id="ARBA00022692"/>
    </source>
</evidence>
<feature type="transmembrane region" description="Helical" evidence="13">
    <location>
        <begin position="474"/>
        <end position="494"/>
    </location>
</feature>
<dbReference type="InterPro" id="IPR006990">
    <property type="entry name" value="Tweety"/>
</dbReference>
<feature type="transmembrane region" description="Helical" evidence="13">
    <location>
        <begin position="243"/>
        <end position="267"/>
    </location>
</feature>
<evidence type="ECO:0000256" key="3">
    <source>
        <dbReference type="ARBA" id="ARBA00022448"/>
    </source>
</evidence>
<keyword evidence="12" id="KW-0407">Ion channel</keyword>
<evidence type="ECO:0000256" key="8">
    <source>
        <dbReference type="ARBA" id="ARBA00023136"/>
    </source>
</evidence>
<keyword evidence="6 13" id="KW-1133">Transmembrane helix</keyword>